<dbReference type="eggNOG" id="KOG4155">
    <property type="taxonomic scope" value="Eukaryota"/>
</dbReference>
<reference evidence="7 8" key="1">
    <citation type="journal article" date="2011" name="Proc. Natl. Acad. Sci. U.S.A.">
        <title>Evolutionary erosion of yeast sex chromosomes by mating-type switching accidents.</title>
        <authorList>
            <person name="Gordon J.L."/>
            <person name="Armisen D."/>
            <person name="Proux-Wera E."/>
            <person name="Oheigeartaigh S.S."/>
            <person name="Byrne K.P."/>
            <person name="Wolfe K.H."/>
        </authorList>
    </citation>
    <scope>NUCLEOTIDE SEQUENCE [LARGE SCALE GENOMIC DNA]</scope>
    <source>
        <strain evidence="8">ATCC 24235 / CBS 4417 / NBRC 1672 / NRRL Y-8282 / UCD 70-5</strain>
    </source>
</reference>
<evidence type="ECO:0000256" key="1">
    <source>
        <dbReference type="ARBA" id="ARBA00022574"/>
    </source>
</evidence>
<evidence type="ECO:0000313" key="8">
    <source>
        <dbReference type="Proteomes" id="UP000005666"/>
    </source>
</evidence>
<dbReference type="PROSITE" id="PS00678">
    <property type="entry name" value="WD_REPEATS_1"/>
    <property type="match status" value="3"/>
</dbReference>
<dbReference type="SMART" id="SM00320">
    <property type="entry name" value="WD40"/>
    <property type="match status" value="6"/>
</dbReference>
<dbReference type="Pfam" id="PF25048">
    <property type="entry name" value="Beta-prop_TEP1_C"/>
    <property type="match status" value="1"/>
</dbReference>
<evidence type="ECO:0000256" key="2">
    <source>
        <dbReference type="ARBA" id="ARBA00022737"/>
    </source>
</evidence>
<name>G8BQI7_TETPH</name>
<feature type="region of interest" description="Disordered" evidence="5">
    <location>
        <begin position="122"/>
        <end position="148"/>
    </location>
</feature>
<dbReference type="InterPro" id="IPR036322">
    <property type="entry name" value="WD40_repeat_dom_sf"/>
</dbReference>
<dbReference type="Pfam" id="PF00400">
    <property type="entry name" value="WD40"/>
    <property type="match status" value="3"/>
</dbReference>
<proteinExistence type="predicted"/>
<dbReference type="OrthoDB" id="496at2759"/>
<dbReference type="HOGENOM" id="CLU_012350_1_0_1"/>
<dbReference type="GO" id="GO:0090141">
    <property type="term" value="P:positive regulation of mitochondrial fission"/>
    <property type="evidence" value="ECO:0007669"/>
    <property type="project" value="EnsemblFungi"/>
</dbReference>
<gene>
    <name evidence="7" type="primary">TPHA0B01120</name>
    <name evidence="7" type="ordered locus">TPHA_0B01120</name>
</gene>
<dbReference type="RefSeq" id="XP_003684218.1">
    <property type="nucleotide sequence ID" value="XM_003684170.1"/>
</dbReference>
<dbReference type="OMA" id="SHRTWIC"/>
<evidence type="ECO:0000256" key="5">
    <source>
        <dbReference type="SAM" id="MobiDB-lite"/>
    </source>
</evidence>
<dbReference type="InterPro" id="IPR015943">
    <property type="entry name" value="WD40/YVTN_repeat-like_dom_sf"/>
</dbReference>
<keyword evidence="4" id="KW-0175">Coiled coil</keyword>
<keyword evidence="8" id="KW-1185">Reference proteome</keyword>
<feature type="repeat" description="WD" evidence="3">
    <location>
        <begin position="442"/>
        <end position="483"/>
    </location>
</feature>
<dbReference type="GO" id="GO:0043130">
    <property type="term" value="F:ubiquitin binding"/>
    <property type="evidence" value="ECO:0007669"/>
    <property type="project" value="EnsemblFungi"/>
</dbReference>
<sequence length="719" mass="80359">MSGSDHFAQVKEAISATTSILFSNEAVENTILSSQSPYKKLLQKAITNMDGDSTNAISNLQSFQEELDQDFSHLEGKEAYLRKSGDDYFTNSFVDSKTGFKVMTYLDDEILNENVSNGKTKLLLDGTREKESDTTDSRNEEQLEGGKKSSLFQGFEASLPVVDKVIEKKKATHGLITEDKDKENTGDFLSLLVSDLPDFENEKQFDTDRISRSYSLKYLKGLSENIIRTINLLLIKKDMIDDEVEAADKKLQEALKKSEKAKKKLKTAETNELQLDNILSLVKERISFIEEYDLEVETSCSKDSENVEGKTDEKTPDNTEVHTNTNLNTREDNRDDVTRKEEIKSSRISHSLNEKISSKRKSKQNKLQLFFDEELGKSKKGRTTLQHHYDSGDNILTFKGAHANGVSCLDFDVPFGTLSTAGYLDPIVKVWDLTRKVQMATLNGHMATITCMQSSPHYSMLITGSKDATIKLWNLKLASQLYLEENADIGNSNQSCIHTFSSHLDELTAISYDTINLVSGSQDKTIRQWDLLSGKCVQTIDLSFIKSRNNDFYSNQLLGEKPLVGAIQCFDAALATGTKDGIVRLWDLRSGVPVRTLEGHTDAVTALKFDSSSIVTASSDKQVRIWDLRTGTLSNAFALEKPITSLDFDSTSIICSTKTSNFQVFNKIENRHWNCGPTHDSEQSGTSNEPSESNIITIRVKDNYTVAGSDDGTISAWRV</sequence>
<keyword evidence="2" id="KW-0677">Repeat</keyword>
<dbReference type="PROSITE" id="PS50294">
    <property type="entry name" value="WD_REPEATS_REGION"/>
    <property type="match status" value="3"/>
</dbReference>
<dbReference type="STRING" id="1071381.G8BQI7"/>
<feature type="domain" description="TEP-1 C-terminal beta-propeller" evidence="6">
    <location>
        <begin position="600"/>
        <end position="656"/>
    </location>
</feature>
<feature type="compositionally biased region" description="Basic and acidic residues" evidence="5">
    <location>
        <begin position="126"/>
        <end position="147"/>
    </location>
</feature>
<keyword evidence="1 3" id="KW-0853">WD repeat</keyword>
<dbReference type="Gene3D" id="6.10.280.220">
    <property type="match status" value="1"/>
</dbReference>
<dbReference type="InterPro" id="IPR020472">
    <property type="entry name" value="WD40_PAC1"/>
</dbReference>
<dbReference type="PANTHER" id="PTHR44156">
    <property type="entry name" value="SUPERNUMERARY LIMBS, ISOFORM B-RELATED"/>
    <property type="match status" value="1"/>
</dbReference>
<dbReference type="GO" id="GO:0016559">
    <property type="term" value="P:peroxisome fission"/>
    <property type="evidence" value="ECO:0007669"/>
    <property type="project" value="EnsemblFungi"/>
</dbReference>
<dbReference type="EMBL" id="HE612857">
    <property type="protein sequence ID" value="CCE61784.1"/>
    <property type="molecule type" value="Genomic_DNA"/>
</dbReference>
<feature type="repeat" description="WD" evidence="3">
    <location>
        <begin position="574"/>
        <end position="596"/>
    </location>
</feature>
<dbReference type="Gene3D" id="2.130.10.10">
    <property type="entry name" value="YVTN repeat-like/Quinoprotein amine dehydrogenase"/>
    <property type="match status" value="3"/>
</dbReference>
<organism evidence="7 8">
    <name type="scientific">Tetrapisispora phaffii (strain ATCC 24235 / CBS 4417 / NBRC 1672 / NRRL Y-8282 / UCD 70-5)</name>
    <name type="common">Yeast</name>
    <name type="synonym">Fabospora phaffii</name>
    <dbReference type="NCBI Taxonomy" id="1071381"/>
    <lineage>
        <taxon>Eukaryota</taxon>
        <taxon>Fungi</taxon>
        <taxon>Dikarya</taxon>
        <taxon>Ascomycota</taxon>
        <taxon>Saccharomycotina</taxon>
        <taxon>Saccharomycetes</taxon>
        <taxon>Saccharomycetales</taxon>
        <taxon>Saccharomycetaceae</taxon>
        <taxon>Tetrapisispora</taxon>
    </lineage>
</organism>
<feature type="repeat" description="WD" evidence="3">
    <location>
        <begin position="597"/>
        <end position="636"/>
    </location>
</feature>
<dbReference type="GO" id="GO:0000266">
    <property type="term" value="P:mitochondrial fission"/>
    <property type="evidence" value="ECO:0007669"/>
    <property type="project" value="EnsemblFungi"/>
</dbReference>
<dbReference type="SUPFAM" id="SSF50978">
    <property type="entry name" value="WD40 repeat-like"/>
    <property type="match status" value="1"/>
</dbReference>
<evidence type="ECO:0000256" key="4">
    <source>
        <dbReference type="SAM" id="Coils"/>
    </source>
</evidence>
<dbReference type="GeneID" id="11535146"/>
<dbReference type="PROSITE" id="PS50082">
    <property type="entry name" value="WD_REPEATS_2"/>
    <property type="match status" value="4"/>
</dbReference>
<dbReference type="InterPro" id="IPR056828">
    <property type="entry name" value="Beta-prop_TEP1_C"/>
</dbReference>
<dbReference type="KEGG" id="tpf:TPHA_0B01120"/>
<dbReference type="AlphaFoldDB" id="G8BQI7"/>
<feature type="repeat" description="WD" evidence="3">
    <location>
        <begin position="500"/>
        <end position="539"/>
    </location>
</feature>
<evidence type="ECO:0000313" key="7">
    <source>
        <dbReference type="EMBL" id="CCE61784.1"/>
    </source>
</evidence>
<dbReference type="CDD" id="cd00200">
    <property type="entry name" value="WD40"/>
    <property type="match status" value="1"/>
</dbReference>
<protein>
    <recommendedName>
        <fullName evidence="6">TEP-1 C-terminal beta-propeller domain-containing protein</fullName>
    </recommendedName>
</protein>
<feature type="compositionally biased region" description="Basic and acidic residues" evidence="5">
    <location>
        <begin position="329"/>
        <end position="345"/>
    </location>
</feature>
<dbReference type="InterPro" id="IPR001680">
    <property type="entry name" value="WD40_rpt"/>
</dbReference>
<evidence type="ECO:0000256" key="3">
    <source>
        <dbReference type="PROSITE-ProRule" id="PRU00221"/>
    </source>
</evidence>
<evidence type="ECO:0000259" key="6">
    <source>
        <dbReference type="Pfam" id="PF25048"/>
    </source>
</evidence>
<dbReference type="InterPro" id="IPR053299">
    <property type="entry name" value="ASTRA_WD_repeat"/>
</dbReference>
<feature type="coiled-coil region" evidence="4">
    <location>
        <begin position="237"/>
        <end position="271"/>
    </location>
</feature>
<feature type="region of interest" description="Disordered" evidence="5">
    <location>
        <begin position="300"/>
        <end position="360"/>
    </location>
</feature>
<dbReference type="PRINTS" id="PR00320">
    <property type="entry name" value="GPROTEINBRPT"/>
</dbReference>
<feature type="compositionally biased region" description="Basic and acidic residues" evidence="5">
    <location>
        <begin position="300"/>
        <end position="320"/>
    </location>
</feature>
<accession>G8BQI7</accession>
<dbReference type="Proteomes" id="UP000005666">
    <property type="component" value="Chromosome 2"/>
</dbReference>
<dbReference type="GO" id="GO:0005741">
    <property type="term" value="C:mitochondrial outer membrane"/>
    <property type="evidence" value="ECO:0007669"/>
    <property type="project" value="EnsemblFungi"/>
</dbReference>
<dbReference type="InterPro" id="IPR019775">
    <property type="entry name" value="WD40_repeat_CS"/>
</dbReference>